<name>A0A0H5MHJ5_YERIN</name>
<dbReference type="InterPro" id="IPR010263">
    <property type="entry name" value="T6SS_TssK"/>
</dbReference>
<dbReference type="PANTHER" id="PTHR35566:SF1">
    <property type="entry name" value="TYPE VI SECRETION SYSTEM BASEPLATE COMPONENT TSSK1"/>
    <property type="match status" value="1"/>
</dbReference>
<accession>A0A0H5MHJ5</accession>
<proteinExistence type="predicted"/>
<evidence type="ECO:0000313" key="1">
    <source>
        <dbReference type="EMBL" id="CRY56521.1"/>
    </source>
</evidence>
<evidence type="ECO:0000313" key="2">
    <source>
        <dbReference type="Proteomes" id="UP000043316"/>
    </source>
</evidence>
<dbReference type="RefSeq" id="WP_053010144.1">
    <property type="nucleotide sequence ID" value="NZ_CWJI01000014.1"/>
</dbReference>
<reference evidence="2" key="1">
    <citation type="submission" date="2015-03" db="EMBL/GenBank/DDBJ databases">
        <authorList>
            <consortium name="Pathogen Informatics"/>
        </authorList>
    </citation>
    <scope>NUCLEOTIDE SEQUENCE [LARGE SCALE GENOMIC DNA]</scope>
    <source>
        <strain evidence="2">R148</strain>
    </source>
</reference>
<dbReference type="Proteomes" id="UP000043316">
    <property type="component" value="Unassembled WGS sequence"/>
</dbReference>
<dbReference type="EMBL" id="CWJI01000014">
    <property type="protein sequence ID" value="CRY56521.1"/>
    <property type="molecule type" value="Genomic_DNA"/>
</dbReference>
<dbReference type="PANTHER" id="PTHR35566">
    <property type="entry name" value="BLR3599 PROTEIN"/>
    <property type="match status" value="1"/>
</dbReference>
<dbReference type="NCBIfam" id="TIGR03353">
    <property type="entry name" value="VI_chp_4"/>
    <property type="match status" value="1"/>
</dbReference>
<protein>
    <submittedName>
        <fullName evidence="1">Type VI secretion protein</fullName>
    </submittedName>
</protein>
<sequence length="464" mass="53745">MYLEQQQIHWYSGLYLQPQHLQSLDLHHEWLQTQQLSMAQPYNYGVLAWGMNQEALTDFTVNIETLRLVMPGGNYLVFPGNCQIEKRSFRDAWKQRDQPFTLWLALRRLDPSHNNVAVLARDNDRAVTRWITAGDEMIMKDIYDNGPEAAVPHICYNVRVLWDIERDDAVDCECIPLARLRFDNGSVVLDNHFSPPALTLYSTPMLGRLIDAIYFELSNRARKLEEYKRPERLVSDNERSDQMMQLLVMRSLNRVLPLLYNYCQARQVHPWQMYCVLRQLVGDLSSFNDECSFLGEWRHGGNAVLDYDHHQLIPCFDSLRQTLVALLNSLILEDNIYITLENDQSGIFSAAFDTTQNRQSNSVLLLLRSQVFVEDKQLLANSRSIKLASRESIESLIQHALPGVSANICPQVPRGVPNRSDSYYFSIQRDGELWQKIEQHKSVAFYWADAPEDLQVQIIFMVAS</sequence>
<organism evidence="1 2">
    <name type="scientific">Yersinia intermedia</name>
    <dbReference type="NCBI Taxonomy" id="631"/>
    <lineage>
        <taxon>Bacteria</taxon>
        <taxon>Pseudomonadati</taxon>
        <taxon>Pseudomonadota</taxon>
        <taxon>Gammaproteobacteria</taxon>
        <taxon>Enterobacterales</taxon>
        <taxon>Yersiniaceae</taxon>
        <taxon>Yersinia</taxon>
    </lineage>
</organism>
<gene>
    <name evidence="1" type="ORF">ERS008476_03565</name>
</gene>
<dbReference type="AlphaFoldDB" id="A0A0H5MHJ5"/>
<dbReference type="Pfam" id="PF05936">
    <property type="entry name" value="T6SS_VasE"/>
    <property type="match status" value="1"/>
</dbReference>